<dbReference type="RefSeq" id="WP_120751647.1">
    <property type="nucleotide sequence ID" value="NZ_RBAH01000041.1"/>
</dbReference>
<dbReference type="InterPro" id="IPR011009">
    <property type="entry name" value="Kinase-like_dom_sf"/>
</dbReference>
<evidence type="ECO:0000313" key="1">
    <source>
        <dbReference type="EMBL" id="RKN64579.1"/>
    </source>
</evidence>
<keyword evidence="2" id="KW-1185">Reference proteome</keyword>
<comment type="caution">
    <text evidence="1">The sequence shown here is derived from an EMBL/GenBank/DDBJ whole genome shotgun (WGS) entry which is preliminary data.</text>
</comment>
<reference evidence="1 2" key="1">
    <citation type="journal article" date="2007" name="Int. J. Syst. Evol. Microbiol.">
        <title>Paenibacillus ginsengarvi sp. nov., isolated from soil from ginseng cultivation.</title>
        <authorList>
            <person name="Yoon M.H."/>
            <person name="Ten L.N."/>
            <person name="Im W.T."/>
        </authorList>
    </citation>
    <scope>NUCLEOTIDE SEQUENCE [LARGE SCALE GENOMIC DNA]</scope>
    <source>
        <strain evidence="1 2">KCTC 13059</strain>
    </source>
</reference>
<sequence>MDKLIKALEEQYGIKANDVKRIQYGLWEESFCILAGSKKWYAKRFWYKERVEKRYDRMIRGLELSQSLREYDFPAPLLIKTRQGKLLAHVENETYQVNEWISGHTYHPGQLPEREAFYMGQLLGKFHRNWMITTEKPKNNFHFPSDAKNKW</sequence>
<evidence type="ECO:0000313" key="2">
    <source>
        <dbReference type="Proteomes" id="UP000282311"/>
    </source>
</evidence>
<accession>A0A3B0AWL9</accession>
<organism evidence="1 2">
    <name type="scientific">Paenibacillus ginsengarvi</name>
    <dbReference type="NCBI Taxonomy" id="400777"/>
    <lineage>
        <taxon>Bacteria</taxon>
        <taxon>Bacillati</taxon>
        <taxon>Bacillota</taxon>
        <taxon>Bacilli</taxon>
        <taxon>Bacillales</taxon>
        <taxon>Paenibacillaceae</taxon>
        <taxon>Paenibacillus</taxon>
    </lineage>
</organism>
<name>A0A3B0AWL9_9BACL</name>
<dbReference type="Proteomes" id="UP000282311">
    <property type="component" value="Unassembled WGS sequence"/>
</dbReference>
<dbReference type="AlphaFoldDB" id="A0A3B0AWL9"/>
<dbReference type="OrthoDB" id="2352890at2"/>
<dbReference type="Gene3D" id="3.30.200.20">
    <property type="entry name" value="Phosphorylase Kinase, domain 1"/>
    <property type="match status" value="1"/>
</dbReference>
<dbReference type="SUPFAM" id="SSF56112">
    <property type="entry name" value="Protein kinase-like (PK-like)"/>
    <property type="match status" value="1"/>
</dbReference>
<proteinExistence type="predicted"/>
<evidence type="ECO:0008006" key="3">
    <source>
        <dbReference type="Google" id="ProtNLM"/>
    </source>
</evidence>
<protein>
    <recommendedName>
        <fullName evidence="3">Aminoglycoside phosphotransferase domain-containing protein</fullName>
    </recommendedName>
</protein>
<dbReference type="EMBL" id="RBAH01000041">
    <property type="protein sequence ID" value="RKN64579.1"/>
    <property type="molecule type" value="Genomic_DNA"/>
</dbReference>
<gene>
    <name evidence="1" type="ORF">D7M11_33585</name>
</gene>